<feature type="binding site" evidence="15">
    <location>
        <position position="50"/>
    </location>
    <ligand>
        <name>Mg(2+)</name>
        <dbReference type="ChEBI" id="CHEBI:18420"/>
    </ligand>
</feature>
<dbReference type="InterPro" id="IPR014720">
    <property type="entry name" value="dsRBD_dom"/>
</dbReference>
<dbReference type="HAMAP" id="MF_00104">
    <property type="entry name" value="RNase_III"/>
    <property type="match status" value="1"/>
</dbReference>
<dbReference type="Gene3D" id="1.10.1520.10">
    <property type="entry name" value="Ribonuclease III domain"/>
    <property type="match status" value="1"/>
</dbReference>
<proteinExistence type="inferred from homology"/>
<keyword evidence="7 15" id="KW-0507">mRNA processing</keyword>
<evidence type="ECO:0000256" key="7">
    <source>
        <dbReference type="ARBA" id="ARBA00022664"/>
    </source>
</evidence>
<evidence type="ECO:0000259" key="16">
    <source>
        <dbReference type="PROSITE" id="PS50137"/>
    </source>
</evidence>
<dbReference type="SMART" id="SM00535">
    <property type="entry name" value="RIBOc"/>
    <property type="match status" value="1"/>
</dbReference>
<dbReference type="GO" id="GO:0046872">
    <property type="term" value="F:metal ion binding"/>
    <property type="evidence" value="ECO:0007669"/>
    <property type="project" value="UniProtKB-KW"/>
</dbReference>
<evidence type="ECO:0000256" key="3">
    <source>
        <dbReference type="ARBA" id="ARBA00010183"/>
    </source>
</evidence>
<keyword evidence="8 15" id="KW-0819">tRNA processing</keyword>
<keyword evidence="5 15" id="KW-0963">Cytoplasm</keyword>
<feature type="binding site" evidence="15">
    <location>
        <position position="123"/>
    </location>
    <ligand>
        <name>Mg(2+)</name>
        <dbReference type="ChEBI" id="CHEBI:18420"/>
    </ligand>
</feature>
<dbReference type="InterPro" id="IPR011907">
    <property type="entry name" value="RNase_III"/>
</dbReference>
<evidence type="ECO:0000313" key="19">
    <source>
        <dbReference type="Proteomes" id="UP000287447"/>
    </source>
</evidence>
<evidence type="ECO:0000256" key="8">
    <source>
        <dbReference type="ARBA" id="ARBA00022694"/>
    </source>
</evidence>
<evidence type="ECO:0000256" key="9">
    <source>
        <dbReference type="ARBA" id="ARBA00022722"/>
    </source>
</evidence>
<comment type="subcellular location">
    <subcellularLocation>
        <location evidence="2 15">Cytoplasm</location>
    </subcellularLocation>
</comment>
<dbReference type="PROSITE" id="PS50142">
    <property type="entry name" value="RNASE_3_2"/>
    <property type="match status" value="1"/>
</dbReference>
<evidence type="ECO:0000256" key="14">
    <source>
        <dbReference type="ARBA" id="ARBA00022884"/>
    </source>
</evidence>
<keyword evidence="19" id="KW-1185">Reference proteome</keyword>
<dbReference type="PROSITE" id="PS00517">
    <property type="entry name" value="RNASE_3_1"/>
    <property type="match status" value="1"/>
</dbReference>
<evidence type="ECO:0000259" key="17">
    <source>
        <dbReference type="PROSITE" id="PS50142"/>
    </source>
</evidence>
<dbReference type="GO" id="GO:0008033">
    <property type="term" value="P:tRNA processing"/>
    <property type="evidence" value="ECO:0007669"/>
    <property type="project" value="UniProtKB-KW"/>
</dbReference>
<feature type="active site" evidence="15">
    <location>
        <position position="126"/>
    </location>
</feature>
<evidence type="ECO:0000256" key="12">
    <source>
        <dbReference type="ARBA" id="ARBA00022801"/>
    </source>
</evidence>
<keyword evidence="14 15" id="KW-0694">RNA-binding</keyword>
<accession>A0A3S2VQY5</accession>
<keyword evidence="11 15" id="KW-0255">Endonuclease</keyword>
<dbReference type="SUPFAM" id="SSF69065">
    <property type="entry name" value="RNase III domain-like"/>
    <property type="match status" value="1"/>
</dbReference>
<dbReference type="GO" id="GO:0006397">
    <property type="term" value="P:mRNA processing"/>
    <property type="evidence" value="ECO:0007669"/>
    <property type="project" value="UniProtKB-UniRule"/>
</dbReference>
<keyword evidence="6 15" id="KW-0698">rRNA processing</keyword>
<dbReference type="CDD" id="cd10845">
    <property type="entry name" value="DSRM_RNAse_III_family"/>
    <property type="match status" value="1"/>
</dbReference>
<evidence type="ECO:0000256" key="6">
    <source>
        <dbReference type="ARBA" id="ARBA00022552"/>
    </source>
</evidence>
<dbReference type="GO" id="GO:0019843">
    <property type="term" value="F:rRNA binding"/>
    <property type="evidence" value="ECO:0007669"/>
    <property type="project" value="UniProtKB-KW"/>
</dbReference>
<keyword evidence="13 15" id="KW-0460">Magnesium</keyword>
<dbReference type="Gene3D" id="3.30.160.20">
    <property type="match status" value="1"/>
</dbReference>
<sequence>MGSTKPIDATLIAALQLGDTDLTDADKDLLRRALTHRSLIGAGTSYERLEFLGDRVLGLIVAEMLLKAFPQEDEGPIAKRHAGLVRKETLAEVATQIGLPAYILMSAGEETSGGRQNSAITSDVCEAIIAAIYRIGGLGAAQRFVEPLWRPFLERELEPPRDAKTSLQEWLQGRGQPLPTYEIVERSGPDHAPVFTIAAKVKDGTSRSATGRSKRAAEQAAATALLAELKKAE</sequence>
<evidence type="ECO:0000256" key="2">
    <source>
        <dbReference type="ARBA" id="ARBA00004496"/>
    </source>
</evidence>
<dbReference type="FunFam" id="3.30.160.20:FF:000003">
    <property type="entry name" value="Ribonuclease 3"/>
    <property type="match status" value="1"/>
</dbReference>
<comment type="cofactor">
    <cofactor evidence="15">
        <name>Mg(2+)</name>
        <dbReference type="ChEBI" id="CHEBI:18420"/>
    </cofactor>
</comment>
<dbReference type="CDD" id="cd00593">
    <property type="entry name" value="RIBOc"/>
    <property type="match status" value="1"/>
</dbReference>
<dbReference type="FunFam" id="1.10.1520.10:FF:000001">
    <property type="entry name" value="Ribonuclease 3"/>
    <property type="match status" value="1"/>
</dbReference>
<comment type="subunit">
    <text evidence="4 15">Homodimer.</text>
</comment>
<dbReference type="PANTHER" id="PTHR11207:SF0">
    <property type="entry name" value="RIBONUCLEASE 3"/>
    <property type="match status" value="1"/>
</dbReference>
<comment type="similarity">
    <text evidence="3">Belongs to the ribonuclease III family.</text>
</comment>
<feature type="active site" evidence="15">
    <location>
        <position position="54"/>
    </location>
</feature>
<evidence type="ECO:0000256" key="13">
    <source>
        <dbReference type="ARBA" id="ARBA00022842"/>
    </source>
</evidence>
<evidence type="ECO:0000256" key="1">
    <source>
        <dbReference type="ARBA" id="ARBA00000109"/>
    </source>
</evidence>
<dbReference type="GO" id="GO:0006364">
    <property type="term" value="P:rRNA processing"/>
    <property type="evidence" value="ECO:0007669"/>
    <property type="project" value="UniProtKB-UniRule"/>
</dbReference>
<comment type="function">
    <text evidence="15">Digests double-stranded RNA. Involved in the processing of primary rRNA transcript to yield the immediate precursors to the large and small rRNAs (23S and 16S). Processes some mRNAs, and tRNAs when they are encoded in the rRNA operon. Processes pre-crRNA and tracrRNA of type II CRISPR loci if present in the organism.</text>
</comment>
<evidence type="ECO:0000256" key="10">
    <source>
        <dbReference type="ARBA" id="ARBA00022723"/>
    </source>
</evidence>
<keyword evidence="15" id="KW-0699">rRNA-binding</keyword>
<dbReference type="RefSeq" id="WP_127764895.1">
    <property type="nucleotide sequence ID" value="NZ_SADE01000001.1"/>
</dbReference>
<reference evidence="19" key="1">
    <citation type="submission" date="2019-01" db="EMBL/GenBank/DDBJ databases">
        <title>Gri0909 isolated from a small marine red alga.</title>
        <authorList>
            <person name="Kim J."/>
            <person name="Jeong S.E."/>
            <person name="Jeon C.O."/>
        </authorList>
    </citation>
    <scope>NUCLEOTIDE SEQUENCE [LARGE SCALE GENOMIC DNA]</scope>
    <source>
        <strain evidence="19">Gri0909</strain>
    </source>
</reference>
<gene>
    <name evidence="15 18" type="primary">rnc</name>
    <name evidence="18" type="ORF">EOI86_09930</name>
</gene>
<dbReference type="GO" id="GO:0042802">
    <property type="term" value="F:identical protein binding"/>
    <property type="evidence" value="ECO:0007669"/>
    <property type="project" value="UniProtKB-ARBA"/>
</dbReference>
<dbReference type="GO" id="GO:0010468">
    <property type="term" value="P:regulation of gene expression"/>
    <property type="evidence" value="ECO:0007669"/>
    <property type="project" value="TreeGrafter"/>
</dbReference>
<dbReference type="AlphaFoldDB" id="A0A3S2VQY5"/>
<dbReference type="InterPro" id="IPR036389">
    <property type="entry name" value="RNase_III_sf"/>
</dbReference>
<dbReference type="PROSITE" id="PS50137">
    <property type="entry name" value="DS_RBD"/>
    <property type="match status" value="1"/>
</dbReference>
<feature type="domain" description="DRBM" evidence="16">
    <location>
        <begin position="162"/>
        <end position="231"/>
    </location>
</feature>
<comment type="caution">
    <text evidence="18">The sequence shown here is derived from an EMBL/GenBank/DDBJ whole genome shotgun (WGS) entry which is preliminary data.</text>
</comment>
<dbReference type="GO" id="GO:0004525">
    <property type="term" value="F:ribonuclease III activity"/>
    <property type="evidence" value="ECO:0007669"/>
    <property type="project" value="UniProtKB-UniRule"/>
</dbReference>
<dbReference type="GO" id="GO:0005737">
    <property type="term" value="C:cytoplasm"/>
    <property type="evidence" value="ECO:0007669"/>
    <property type="project" value="UniProtKB-SubCell"/>
</dbReference>
<keyword evidence="9 15" id="KW-0540">Nuclease</keyword>
<dbReference type="InterPro" id="IPR000999">
    <property type="entry name" value="RNase_III_dom"/>
</dbReference>
<dbReference type="Proteomes" id="UP000287447">
    <property type="component" value="Unassembled WGS sequence"/>
</dbReference>
<dbReference type="EC" id="3.1.26.3" evidence="15"/>
<evidence type="ECO:0000256" key="11">
    <source>
        <dbReference type="ARBA" id="ARBA00022759"/>
    </source>
</evidence>
<feature type="binding site" evidence="15">
    <location>
        <position position="126"/>
    </location>
    <ligand>
        <name>Mg(2+)</name>
        <dbReference type="ChEBI" id="CHEBI:18420"/>
    </ligand>
</feature>
<evidence type="ECO:0000256" key="5">
    <source>
        <dbReference type="ARBA" id="ARBA00022490"/>
    </source>
</evidence>
<organism evidence="18 19">
    <name type="scientific">Hwanghaeella grinnelliae</name>
    <dbReference type="NCBI Taxonomy" id="2500179"/>
    <lineage>
        <taxon>Bacteria</taxon>
        <taxon>Pseudomonadati</taxon>
        <taxon>Pseudomonadota</taxon>
        <taxon>Alphaproteobacteria</taxon>
        <taxon>Rhodospirillales</taxon>
        <taxon>Rhodospirillaceae</taxon>
        <taxon>Hwanghaeella</taxon>
    </lineage>
</organism>
<dbReference type="SUPFAM" id="SSF54768">
    <property type="entry name" value="dsRNA-binding domain-like"/>
    <property type="match status" value="1"/>
</dbReference>
<dbReference type="NCBIfam" id="TIGR02191">
    <property type="entry name" value="RNaseIII"/>
    <property type="match status" value="1"/>
</dbReference>
<feature type="domain" description="RNase III" evidence="17">
    <location>
        <begin position="24"/>
        <end position="137"/>
    </location>
</feature>
<dbReference type="SMART" id="SM00358">
    <property type="entry name" value="DSRM"/>
    <property type="match status" value="1"/>
</dbReference>
<dbReference type="PANTHER" id="PTHR11207">
    <property type="entry name" value="RIBONUCLEASE III"/>
    <property type="match status" value="1"/>
</dbReference>
<dbReference type="OrthoDB" id="9805026at2"/>
<protein>
    <recommendedName>
        <fullName evidence="15">Ribonuclease 3</fullName>
        <ecNumber evidence="15">3.1.26.3</ecNumber>
    </recommendedName>
    <alternativeName>
        <fullName evidence="15">Ribonuclease III</fullName>
        <shortName evidence="15">RNase III</shortName>
    </alternativeName>
</protein>
<evidence type="ECO:0000256" key="4">
    <source>
        <dbReference type="ARBA" id="ARBA00011738"/>
    </source>
</evidence>
<evidence type="ECO:0000313" key="18">
    <source>
        <dbReference type="EMBL" id="RVU39524.1"/>
    </source>
</evidence>
<evidence type="ECO:0000256" key="15">
    <source>
        <dbReference type="HAMAP-Rule" id="MF_00104"/>
    </source>
</evidence>
<dbReference type="EMBL" id="SADE01000001">
    <property type="protein sequence ID" value="RVU39524.1"/>
    <property type="molecule type" value="Genomic_DNA"/>
</dbReference>
<dbReference type="Pfam" id="PF14622">
    <property type="entry name" value="Ribonucleas_3_3"/>
    <property type="match status" value="1"/>
</dbReference>
<keyword evidence="10 15" id="KW-0479">Metal-binding</keyword>
<dbReference type="Pfam" id="PF00035">
    <property type="entry name" value="dsrm"/>
    <property type="match status" value="1"/>
</dbReference>
<dbReference type="GO" id="GO:0003725">
    <property type="term" value="F:double-stranded RNA binding"/>
    <property type="evidence" value="ECO:0007669"/>
    <property type="project" value="TreeGrafter"/>
</dbReference>
<comment type="catalytic activity">
    <reaction evidence="1 15">
        <text>Endonucleolytic cleavage to 5'-phosphomonoester.</text>
        <dbReference type="EC" id="3.1.26.3"/>
    </reaction>
</comment>
<name>A0A3S2VQY5_9PROT</name>
<keyword evidence="12 15" id="KW-0378">Hydrolase</keyword>